<dbReference type="EC" id="3.4.21.-" evidence="7"/>
<dbReference type="Proteomes" id="UP000278035">
    <property type="component" value="Chromosome"/>
</dbReference>
<dbReference type="InterPro" id="IPR022764">
    <property type="entry name" value="Peptidase_S54_rhomboid_dom"/>
</dbReference>
<keyword evidence="2 5" id="KW-0812">Transmembrane</keyword>
<dbReference type="PANTHER" id="PTHR43731">
    <property type="entry name" value="RHOMBOID PROTEASE"/>
    <property type="match status" value="1"/>
</dbReference>
<dbReference type="SUPFAM" id="SSF144091">
    <property type="entry name" value="Rhomboid-like"/>
    <property type="match status" value="1"/>
</dbReference>
<dbReference type="EMBL" id="CP034015">
    <property type="protein sequence ID" value="AZG73453.1"/>
    <property type="molecule type" value="Genomic_DNA"/>
</dbReference>
<dbReference type="OrthoDB" id="196054at2"/>
<keyword evidence="3 5" id="KW-1133">Transmembrane helix</keyword>
<dbReference type="Pfam" id="PF01694">
    <property type="entry name" value="Rhomboid"/>
    <property type="match status" value="1"/>
</dbReference>
<dbReference type="GO" id="GO:0004252">
    <property type="term" value="F:serine-type endopeptidase activity"/>
    <property type="evidence" value="ECO:0007669"/>
    <property type="project" value="InterPro"/>
</dbReference>
<dbReference type="AlphaFoldDB" id="A0A3G8LUJ2"/>
<dbReference type="NCBIfam" id="TIGR03902">
    <property type="entry name" value="rhom_GG_sort"/>
    <property type="match status" value="1"/>
</dbReference>
<evidence type="ECO:0000256" key="3">
    <source>
        <dbReference type="ARBA" id="ARBA00022989"/>
    </source>
</evidence>
<evidence type="ECO:0000259" key="6">
    <source>
        <dbReference type="Pfam" id="PF01694"/>
    </source>
</evidence>
<keyword evidence="7" id="KW-0378">Hydrolase</keyword>
<protein>
    <submittedName>
        <fullName evidence="7">Rhombosortase</fullName>
        <ecNumber evidence="7">3.4.21.-</ecNumber>
    </submittedName>
</protein>
<feature type="transmembrane region" description="Helical" evidence="5">
    <location>
        <begin position="15"/>
        <end position="34"/>
    </location>
</feature>
<keyword evidence="4 5" id="KW-0472">Membrane</keyword>
<reference evidence="8" key="1">
    <citation type="submission" date="2018-11" db="EMBL/GenBank/DDBJ databases">
        <title>Shewanella sp. M2.</title>
        <authorList>
            <person name="Hwang Y.J."/>
            <person name="Hwang C.Y."/>
        </authorList>
    </citation>
    <scope>NUCLEOTIDE SEQUENCE [LARGE SCALE GENOMIC DNA]</scope>
    <source>
        <strain evidence="8">LMG 19866</strain>
    </source>
</reference>
<proteinExistence type="predicted"/>
<feature type="transmembrane region" description="Helical" evidence="5">
    <location>
        <begin position="152"/>
        <end position="169"/>
    </location>
</feature>
<gene>
    <name evidence="7" type="primary">rrtA</name>
    <name evidence="7" type="ORF">EGC82_12190</name>
</gene>
<feature type="transmembrane region" description="Helical" evidence="5">
    <location>
        <begin position="126"/>
        <end position="145"/>
    </location>
</feature>
<evidence type="ECO:0000256" key="1">
    <source>
        <dbReference type="ARBA" id="ARBA00004141"/>
    </source>
</evidence>
<keyword evidence="8" id="KW-1185">Reference proteome</keyword>
<accession>A0A3G8LUJ2</accession>
<feature type="domain" description="Peptidase S54 rhomboid" evidence="6">
    <location>
        <begin position="58"/>
        <end position="201"/>
    </location>
</feature>
<evidence type="ECO:0000313" key="8">
    <source>
        <dbReference type="Proteomes" id="UP000278035"/>
    </source>
</evidence>
<feature type="transmembrane region" description="Helical" evidence="5">
    <location>
        <begin position="189"/>
        <end position="209"/>
    </location>
</feature>
<dbReference type="PANTHER" id="PTHR43731:SF16">
    <property type="entry name" value="RHOMBOSORTASE"/>
    <property type="match status" value="1"/>
</dbReference>
<dbReference type="Gene3D" id="1.20.1540.10">
    <property type="entry name" value="Rhomboid-like"/>
    <property type="match status" value="1"/>
</dbReference>
<evidence type="ECO:0000256" key="5">
    <source>
        <dbReference type="SAM" id="Phobius"/>
    </source>
</evidence>
<dbReference type="GO" id="GO:0016020">
    <property type="term" value="C:membrane"/>
    <property type="evidence" value="ECO:0007669"/>
    <property type="project" value="UniProtKB-SubCell"/>
</dbReference>
<evidence type="ECO:0000256" key="4">
    <source>
        <dbReference type="ARBA" id="ARBA00023136"/>
    </source>
</evidence>
<evidence type="ECO:0000256" key="2">
    <source>
        <dbReference type="ARBA" id="ARBA00022692"/>
    </source>
</evidence>
<organism evidence="7 8">
    <name type="scientific">Shewanella livingstonensis</name>
    <dbReference type="NCBI Taxonomy" id="150120"/>
    <lineage>
        <taxon>Bacteria</taxon>
        <taxon>Pseudomonadati</taxon>
        <taxon>Pseudomonadota</taxon>
        <taxon>Gammaproteobacteria</taxon>
        <taxon>Alteromonadales</taxon>
        <taxon>Shewanellaceae</taxon>
        <taxon>Shewanella</taxon>
    </lineage>
</organism>
<comment type="subcellular location">
    <subcellularLocation>
        <location evidence="1">Membrane</location>
        <topology evidence="1">Multi-pass membrane protein</topology>
    </subcellularLocation>
</comment>
<feature type="transmembrane region" description="Helical" evidence="5">
    <location>
        <begin position="72"/>
        <end position="89"/>
    </location>
</feature>
<name>A0A3G8LUJ2_9GAMM</name>
<sequence>MGIENILLKHKSNSVGIYHFVVVISLICIGLFAADVSTPAFFPVDQYFSYQYDAIAHGQVWRLITGNLLHTNLWHLLMNLAGFWVIVFLHEVHYKYHSGKLLILFLSLCLLEGIGLYLFYPSLKAYVGLSGLLHGLFAFGAIMDIRRGYRSGYLLLIGVIIKVGYEQVFGATESITELINARVATESHLVGLICGLLCALCWSLVANRFKYHKVS</sequence>
<evidence type="ECO:0000313" key="7">
    <source>
        <dbReference type="EMBL" id="AZG73453.1"/>
    </source>
</evidence>
<dbReference type="InterPro" id="IPR050925">
    <property type="entry name" value="Rhomboid_protease_S54"/>
</dbReference>
<dbReference type="KEGG" id="slj:EGC82_12190"/>
<dbReference type="InterPro" id="IPR023826">
    <property type="entry name" value="Rhom-like_SP_proteobac"/>
</dbReference>
<feature type="transmembrane region" description="Helical" evidence="5">
    <location>
        <begin position="101"/>
        <end position="120"/>
    </location>
</feature>
<dbReference type="InterPro" id="IPR035952">
    <property type="entry name" value="Rhomboid-like_sf"/>
</dbReference>